<feature type="transmembrane region" description="Helical" evidence="5">
    <location>
        <begin position="205"/>
        <end position="230"/>
    </location>
</feature>
<dbReference type="NCBIfam" id="TIGR01770">
    <property type="entry name" value="NDH_I_N"/>
    <property type="match status" value="1"/>
</dbReference>
<keyword evidence="5" id="KW-1003">Cell membrane</keyword>
<keyword evidence="2 5" id="KW-0812">Transmembrane</keyword>
<keyword evidence="9" id="KW-1185">Reference proteome</keyword>
<dbReference type="GO" id="GO:0048038">
    <property type="term" value="F:quinone binding"/>
    <property type="evidence" value="ECO:0007669"/>
    <property type="project" value="UniProtKB-KW"/>
</dbReference>
<feature type="transmembrane region" description="Helical" evidence="5">
    <location>
        <begin position="275"/>
        <end position="294"/>
    </location>
</feature>
<dbReference type="GO" id="GO:0050136">
    <property type="term" value="F:NADH dehydrogenase (quinone) (non-electrogenic) activity"/>
    <property type="evidence" value="ECO:0007669"/>
    <property type="project" value="UniProtKB-UniRule"/>
</dbReference>
<dbReference type="RefSeq" id="WP_070072865.1">
    <property type="nucleotide sequence ID" value="NZ_CP017448.1"/>
</dbReference>
<accession>A0A1D8K8M3</accession>
<dbReference type="EMBL" id="CP017448">
    <property type="protein sequence ID" value="AOV17312.1"/>
    <property type="molecule type" value="Genomic_DNA"/>
</dbReference>
<feature type="transmembrane region" description="Helical" evidence="5">
    <location>
        <begin position="12"/>
        <end position="32"/>
    </location>
</feature>
<feature type="transmembrane region" description="Helical" evidence="5">
    <location>
        <begin position="107"/>
        <end position="127"/>
    </location>
</feature>
<keyword evidence="5" id="KW-0874">Quinone</keyword>
<feature type="transmembrane region" description="Helical" evidence="5">
    <location>
        <begin position="163"/>
        <end position="185"/>
    </location>
</feature>
<dbReference type="GO" id="GO:0012505">
    <property type="term" value="C:endomembrane system"/>
    <property type="evidence" value="ECO:0007669"/>
    <property type="project" value="UniProtKB-SubCell"/>
</dbReference>
<evidence type="ECO:0000256" key="6">
    <source>
        <dbReference type="RuleBase" id="RU000320"/>
    </source>
</evidence>
<keyword evidence="5" id="KW-0520">NAD</keyword>
<dbReference type="GO" id="GO:0008137">
    <property type="term" value="F:NADH dehydrogenase (ubiquinone) activity"/>
    <property type="evidence" value="ECO:0007669"/>
    <property type="project" value="InterPro"/>
</dbReference>
<keyword evidence="5" id="KW-1278">Translocase</keyword>
<dbReference type="GO" id="GO:0005886">
    <property type="term" value="C:plasma membrane"/>
    <property type="evidence" value="ECO:0007669"/>
    <property type="project" value="UniProtKB-SubCell"/>
</dbReference>
<evidence type="ECO:0000259" key="7">
    <source>
        <dbReference type="Pfam" id="PF00361"/>
    </source>
</evidence>
<keyword evidence="5" id="KW-0813">Transport</keyword>
<dbReference type="AlphaFoldDB" id="A0A1D8K8M3"/>
<gene>
    <name evidence="5" type="primary">nuoN</name>
    <name evidence="8" type="ORF">BJI67_09760</name>
</gene>
<reference evidence="8 9" key="1">
    <citation type="submission" date="2016-09" db="EMBL/GenBank/DDBJ databases">
        <title>Acidihalobacter prosperus V6 (DSM14174).</title>
        <authorList>
            <person name="Khaleque H.N."/>
            <person name="Ramsay J.P."/>
            <person name="Murphy R.J.T."/>
            <person name="Kaksonen A.H."/>
            <person name="Boxall N.J."/>
            <person name="Watkin E.L.J."/>
        </authorList>
    </citation>
    <scope>NUCLEOTIDE SEQUENCE [LARGE SCALE GENOMIC DNA]</scope>
    <source>
        <strain evidence="8 9">V6</strain>
    </source>
</reference>
<dbReference type="PRINTS" id="PR01434">
    <property type="entry name" value="NADHDHGNASE5"/>
</dbReference>
<dbReference type="HAMAP" id="MF_00445">
    <property type="entry name" value="NDH1_NuoN_1"/>
    <property type="match status" value="1"/>
</dbReference>
<feature type="transmembrane region" description="Helical" evidence="5">
    <location>
        <begin position="242"/>
        <end position="263"/>
    </location>
</feature>
<feature type="transmembrane region" description="Helical" evidence="5">
    <location>
        <begin position="133"/>
        <end position="151"/>
    </location>
</feature>
<keyword evidence="4 5" id="KW-0472">Membrane</keyword>
<evidence type="ECO:0000256" key="5">
    <source>
        <dbReference type="HAMAP-Rule" id="MF_00445"/>
    </source>
</evidence>
<dbReference type="PANTHER" id="PTHR22773">
    <property type="entry name" value="NADH DEHYDROGENASE"/>
    <property type="match status" value="1"/>
</dbReference>
<sequence>MNHFPLSDITLVVPELFMLGMICTILVVDVFLKDEQRGVTYWLTQFTLLATLVLTLAMNDGSSHVGLGGSFVTDPLAVLLKAAVYVLTFAVFVYSRRYQESRDLFRGEYYVLGLGGVLGMMVLISAYSLLTVYLGLELMSLALYAMVALQRDSGRASEAAMKYFVLGALASGMLLYGMSILYGLTGTLDIPEIATSLIQQPHHSVAVAFAIVFVVVGLAFKLGAVPFHMWVPDVYEGAPSSVTLYVGSVTKIAAFAMLLRLLAEALPSWHASWGGMLELMVVLSLAVGNVIAIAQTNIKRMLAYSTIAHVAFVMLGVMTGSAAGYAAAMFYVLIYALMSAGAFGMVVLLSRKGYEAENLSDFSGLNERSPWLAFVMLLFMFSMAGVPPTVGFYAKLVVLQSVIQVGQPWLALYAVIMSVIGAFYYLRVVKYMYFDKPADSEPVAPGSLAGAVMSANGLSVLVLGIFPGVLMSICVAAAANL</sequence>
<feature type="transmembrane region" description="Helical" evidence="5">
    <location>
        <begin position="78"/>
        <end position="95"/>
    </location>
</feature>
<evidence type="ECO:0000256" key="3">
    <source>
        <dbReference type="ARBA" id="ARBA00022989"/>
    </source>
</evidence>
<keyword evidence="5" id="KW-0830">Ubiquinone</keyword>
<dbReference type="GO" id="GO:0042773">
    <property type="term" value="P:ATP synthesis coupled electron transport"/>
    <property type="evidence" value="ECO:0007669"/>
    <property type="project" value="InterPro"/>
</dbReference>
<dbReference type="InterPro" id="IPR010096">
    <property type="entry name" value="NADH-Q_OxRdtase_suN/2"/>
</dbReference>
<dbReference type="NCBIfam" id="NF004442">
    <property type="entry name" value="PRK05777.1-5"/>
    <property type="match status" value="1"/>
</dbReference>
<feature type="transmembrane region" description="Helical" evidence="5">
    <location>
        <begin position="458"/>
        <end position="479"/>
    </location>
</feature>
<feature type="transmembrane region" description="Helical" evidence="5">
    <location>
        <begin position="39"/>
        <end position="58"/>
    </location>
</feature>
<proteinExistence type="inferred from homology"/>
<comment type="subcellular location">
    <subcellularLocation>
        <location evidence="5">Cell membrane</location>
        <topology evidence="5">Multi-pass membrane protein</topology>
    </subcellularLocation>
    <subcellularLocation>
        <location evidence="1">Endomembrane system</location>
        <topology evidence="1">Multi-pass membrane protein</topology>
    </subcellularLocation>
    <subcellularLocation>
        <location evidence="6">Membrane</location>
        <topology evidence="6">Multi-pass membrane protein</topology>
    </subcellularLocation>
</comment>
<feature type="transmembrane region" description="Helical" evidence="5">
    <location>
        <begin position="406"/>
        <end position="426"/>
    </location>
</feature>
<evidence type="ECO:0000256" key="2">
    <source>
        <dbReference type="ARBA" id="ARBA00022692"/>
    </source>
</evidence>
<feature type="transmembrane region" description="Helical" evidence="5">
    <location>
        <begin position="328"/>
        <end position="350"/>
    </location>
</feature>
<evidence type="ECO:0000256" key="1">
    <source>
        <dbReference type="ARBA" id="ARBA00004127"/>
    </source>
</evidence>
<evidence type="ECO:0000313" key="9">
    <source>
        <dbReference type="Proteomes" id="UP000095342"/>
    </source>
</evidence>
<dbReference type="Proteomes" id="UP000095342">
    <property type="component" value="Chromosome"/>
</dbReference>
<dbReference type="InterPro" id="IPR001750">
    <property type="entry name" value="ND/Mrp_TM"/>
</dbReference>
<comment type="function">
    <text evidence="5">NDH-1 shuttles electrons from NADH, via FMN and iron-sulfur (Fe-S) centers, to quinones in the respiratory chain. The immediate electron acceptor for the enzyme in this species is believed to be ubiquinone. Couples the redox reaction to proton translocation (for every two electrons transferred, four hydrogen ions are translocated across the cytoplasmic membrane), and thus conserves the redox energy in a proton gradient.</text>
</comment>
<feature type="transmembrane region" description="Helical" evidence="5">
    <location>
        <begin position="301"/>
        <end position="322"/>
    </location>
</feature>
<comment type="catalytic activity">
    <reaction evidence="5">
        <text>a quinone + NADH + 5 H(+)(in) = a quinol + NAD(+) + 4 H(+)(out)</text>
        <dbReference type="Rhea" id="RHEA:57888"/>
        <dbReference type="ChEBI" id="CHEBI:15378"/>
        <dbReference type="ChEBI" id="CHEBI:24646"/>
        <dbReference type="ChEBI" id="CHEBI:57540"/>
        <dbReference type="ChEBI" id="CHEBI:57945"/>
        <dbReference type="ChEBI" id="CHEBI:132124"/>
    </reaction>
</comment>
<comment type="subunit">
    <text evidence="5">NDH-1 is composed of 14 different subunits. Subunits NuoA, H, J, K, L, M, N constitute the membrane sector of the complex.</text>
</comment>
<name>A0A1D8K8M3_9GAMM</name>
<evidence type="ECO:0000313" key="8">
    <source>
        <dbReference type="EMBL" id="AOV17312.1"/>
    </source>
</evidence>
<feature type="transmembrane region" description="Helical" evidence="5">
    <location>
        <begin position="371"/>
        <end position="394"/>
    </location>
</feature>
<feature type="domain" description="NADH:quinone oxidoreductase/Mrp antiporter transmembrane" evidence="7">
    <location>
        <begin position="126"/>
        <end position="421"/>
    </location>
</feature>
<dbReference type="KEGG" id="aaeo:BJI67_09760"/>
<keyword evidence="3 5" id="KW-1133">Transmembrane helix</keyword>
<evidence type="ECO:0000256" key="4">
    <source>
        <dbReference type="ARBA" id="ARBA00023136"/>
    </source>
</evidence>
<protein>
    <recommendedName>
        <fullName evidence="5">NADH-quinone oxidoreductase subunit N</fullName>
        <ecNumber evidence="5">7.1.1.-</ecNumber>
    </recommendedName>
    <alternativeName>
        <fullName evidence="5">NADH dehydrogenase I subunit N</fullName>
    </alternativeName>
    <alternativeName>
        <fullName evidence="5">NDH-1 subunit N</fullName>
    </alternativeName>
</protein>
<comment type="similarity">
    <text evidence="5">Belongs to the complex I subunit 2 family.</text>
</comment>
<dbReference type="Pfam" id="PF00361">
    <property type="entry name" value="Proton_antipo_M"/>
    <property type="match status" value="1"/>
</dbReference>
<dbReference type="EC" id="7.1.1.-" evidence="5"/>
<organism evidence="8 9">
    <name type="scientific">Acidihalobacter aeolianus</name>
    <dbReference type="NCBI Taxonomy" id="2792603"/>
    <lineage>
        <taxon>Bacteria</taxon>
        <taxon>Pseudomonadati</taxon>
        <taxon>Pseudomonadota</taxon>
        <taxon>Gammaproteobacteria</taxon>
        <taxon>Chromatiales</taxon>
        <taxon>Ectothiorhodospiraceae</taxon>
        <taxon>Acidihalobacter</taxon>
    </lineage>
</organism>